<dbReference type="Proteomes" id="UP000009168">
    <property type="component" value="Unassembled WGS sequence"/>
</dbReference>
<evidence type="ECO:0000313" key="2">
    <source>
        <dbReference type="Proteomes" id="UP000009168"/>
    </source>
</evidence>
<sequence>MHRLYILKIITYIIVDPLNATKVKGKFEFRIAEIIWIGIVLPAKQKKKNQSSSFYFSKIKIQADYRTPTNKIREFAHKLKYFGKNITVKW</sequence>
<dbReference type="KEGG" id="tet:TTHERM_000579099"/>
<dbReference type="AlphaFoldDB" id="W7X530"/>
<dbReference type="RefSeq" id="XP_012654953.1">
    <property type="nucleotide sequence ID" value="XM_012799499.1"/>
</dbReference>
<proteinExistence type="predicted"/>
<dbReference type="EMBL" id="GG662527">
    <property type="protein sequence ID" value="EWS72517.1"/>
    <property type="molecule type" value="Genomic_DNA"/>
</dbReference>
<dbReference type="InParanoid" id="W7X530"/>
<organism evidence="1 2">
    <name type="scientific">Tetrahymena thermophila (strain SB210)</name>
    <dbReference type="NCBI Taxonomy" id="312017"/>
    <lineage>
        <taxon>Eukaryota</taxon>
        <taxon>Sar</taxon>
        <taxon>Alveolata</taxon>
        <taxon>Ciliophora</taxon>
        <taxon>Intramacronucleata</taxon>
        <taxon>Oligohymenophorea</taxon>
        <taxon>Hymenostomatida</taxon>
        <taxon>Tetrahymenina</taxon>
        <taxon>Tetrahymenidae</taxon>
        <taxon>Tetrahymena</taxon>
    </lineage>
</organism>
<gene>
    <name evidence="1" type="ORF">TTHERM_000579099</name>
</gene>
<name>W7X530_TETTS</name>
<protein>
    <submittedName>
        <fullName evidence="1">Uncharacterized protein</fullName>
    </submittedName>
</protein>
<evidence type="ECO:0000313" key="1">
    <source>
        <dbReference type="EMBL" id="EWS72517.1"/>
    </source>
</evidence>
<keyword evidence="2" id="KW-1185">Reference proteome</keyword>
<dbReference type="GeneID" id="24439679"/>
<accession>W7X530</accession>
<reference evidence="2" key="1">
    <citation type="journal article" date="2006" name="PLoS Biol.">
        <title>Macronuclear genome sequence of the ciliate Tetrahymena thermophila, a model eukaryote.</title>
        <authorList>
            <person name="Eisen J.A."/>
            <person name="Coyne R.S."/>
            <person name="Wu M."/>
            <person name="Wu D."/>
            <person name="Thiagarajan M."/>
            <person name="Wortman J.R."/>
            <person name="Badger J.H."/>
            <person name="Ren Q."/>
            <person name="Amedeo P."/>
            <person name="Jones K.M."/>
            <person name="Tallon L.J."/>
            <person name="Delcher A.L."/>
            <person name="Salzberg S.L."/>
            <person name="Silva J.C."/>
            <person name="Haas B.J."/>
            <person name="Majoros W.H."/>
            <person name="Farzad M."/>
            <person name="Carlton J.M."/>
            <person name="Smith R.K. Jr."/>
            <person name="Garg J."/>
            <person name="Pearlman R.E."/>
            <person name="Karrer K.M."/>
            <person name="Sun L."/>
            <person name="Manning G."/>
            <person name="Elde N.C."/>
            <person name="Turkewitz A.P."/>
            <person name="Asai D.J."/>
            <person name="Wilkes D.E."/>
            <person name="Wang Y."/>
            <person name="Cai H."/>
            <person name="Collins K."/>
            <person name="Stewart B.A."/>
            <person name="Lee S.R."/>
            <person name="Wilamowska K."/>
            <person name="Weinberg Z."/>
            <person name="Ruzzo W.L."/>
            <person name="Wloga D."/>
            <person name="Gaertig J."/>
            <person name="Frankel J."/>
            <person name="Tsao C.-C."/>
            <person name="Gorovsky M.A."/>
            <person name="Keeling P.J."/>
            <person name="Waller R.F."/>
            <person name="Patron N.J."/>
            <person name="Cherry J.M."/>
            <person name="Stover N.A."/>
            <person name="Krieger C.J."/>
            <person name="del Toro C."/>
            <person name="Ryder H.F."/>
            <person name="Williamson S.C."/>
            <person name="Barbeau R.A."/>
            <person name="Hamilton E.P."/>
            <person name="Orias E."/>
        </authorList>
    </citation>
    <scope>NUCLEOTIDE SEQUENCE [LARGE SCALE GENOMIC DNA]</scope>
    <source>
        <strain evidence="2">SB210</strain>
    </source>
</reference>